<evidence type="ECO:0000313" key="3">
    <source>
        <dbReference type="Proteomes" id="UP000828390"/>
    </source>
</evidence>
<name>A0A9D4GDE2_DREPO</name>
<feature type="signal peptide" evidence="1">
    <location>
        <begin position="1"/>
        <end position="24"/>
    </location>
</feature>
<accession>A0A9D4GDE2</accession>
<evidence type="ECO:0000256" key="1">
    <source>
        <dbReference type="SAM" id="SignalP"/>
    </source>
</evidence>
<gene>
    <name evidence="2" type="ORF">DPMN_140370</name>
</gene>
<evidence type="ECO:0000313" key="2">
    <source>
        <dbReference type="EMBL" id="KAH3811952.1"/>
    </source>
</evidence>
<dbReference type="EMBL" id="JAIWYP010000006">
    <property type="protein sequence ID" value="KAH3811952.1"/>
    <property type="molecule type" value="Genomic_DNA"/>
</dbReference>
<organism evidence="2 3">
    <name type="scientific">Dreissena polymorpha</name>
    <name type="common">Zebra mussel</name>
    <name type="synonym">Mytilus polymorpha</name>
    <dbReference type="NCBI Taxonomy" id="45954"/>
    <lineage>
        <taxon>Eukaryota</taxon>
        <taxon>Metazoa</taxon>
        <taxon>Spiralia</taxon>
        <taxon>Lophotrochozoa</taxon>
        <taxon>Mollusca</taxon>
        <taxon>Bivalvia</taxon>
        <taxon>Autobranchia</taxon>
        <taxon>Heteroconchia</taxon>
        <taxon>Euheterodonta</taxon>
        <taxon>Imparidentia</taxon>
        <taxon>Neoheterodontei</taxon>
        <taxon>Myida</taxon>
        <taxon>Dreissenoidea</taxon>
        <taxon>Dreissenidae</taxon>
        <taxon>Dreissena</taxon>
    </lineage>
</organism>
<reference evidence="2" key="1">
    <citation type="journal article" date="2019" name="bioRxiv">
        <title>The Genome of the Zebra Mussel, Dreissena polymorpha: A Resource for Invasive Species Research.</title>
        <authorList>
            <person name="McCartney M.A."/>
            <person name="Auch B."/>
            <person name="Kono T."/>
            <person name="Mallez S."/>
            <person name="Zhang Y."/>
            <person name="Obille A."/>
            <person name="Becker A."/>
            <person name="Abrahante J.E."/>
            <person name="Garbe J."/>
            <person name="Badalamenti J.P."/>
            <person name="Herman A."/>
            <person name="Mangelson H."/>
            <person name="Liachko I."/>
            <person name="Sullivan S."/>
            <person name="Sone E.D."/>
            <person name="Koren S."/>
            <person name="Silverstein K.A.T."/>
            <person name="Beckman K.B."/>
            <person name="Gohl D.M."/>
        </authorList>
    </citation>
    <scope>NUCLEOTIDE SEQUENCE</scope>
    <source>
        <strain evidence="2">Duluth1</strain>
        <tissue evidence="2">Whole animal</tissue>
    </source>
</reference>
<sequence length="57" mass="6441">MTVAFHQLLTLCNLLTCTLRHLHSALIHDLLSKVTDQVRVMGTHVARFMQVTVIVIT</sequence>
<protein>
    <submittedName>
        <fullName evidence="2">Uncharacterized protein</fullName>
    </submittedName>
</protein>
<dbReference type="Proteomes" id="UP000828390">
    <property type="component" value="Unassembled WGS sequence"/>
</dbReference>
<reference evidence="2" key="2">
    <citation type="submission" date="2020-11" db="EMBL/GenBank/DDBJ databases">
        <authorList>
            <person name="McCartney M.A."/>
            <person name="Auch B."/>
            <person name="Kono T."/>
            <person name="Mallez S."/>
            <person name="Becker A."/>
            <person name="Gohl D.M."/>
            <person name="Silverstein K.A.T."/>
            <person name="Koren S."/>
            <person name="Bechman K.B."/>
            <person name="Herman A."/>
            <person name="Abrahante J.E."/>
            <person name="Garbe J."/>
        </authorList>
    </citation>
    <scope>NUCLEOTIDE SEQUENCE</scope>
    <source>
        <strain evidence="2">Duluth1</strain>
        <tissue evidence="2">Whole animal</tissue>
    </source>
</reference>
<dbReference type="AlphaFoldDB" id="A0A9D4GDE2"/>
<keyword evidence="1" id="KW-0732">Signal</keyword>
<comment type="caution">
    <text evidence="2">The sequence shown here is derived from an EMBL/GenBank/DDBJ whole genome shotgun (WGS) entry which is preliminary data.</text>
</comment>
<feature type="chain" id="PRO_5038833267" evidence="1">
    <location>
        <begin position="25"/>
        <end position="57"/>
    </location>
</feature>
<keyword evidence="3" id="KW-1185">Reference proteome</keyword>
<proteinExistence type="predicted"/>